<dbReference type="GO" id="GO:0000166">
    <property type="term" value="F:nucleotide binding"/>
    <property type="evidence" value="ECO:0007669"/>
    <property type="project" value="UniProtKB-KW"/>
</dbReference>
<evidence type="ECO:0000313" key="8">
    <source>
        <dbReference type="EMBL" id="KRN29731.1"/>
    </source>
</evidence>
<dbReference type="EC" id="3.6.1.41" evidence="1"/>
<dbReference type="InterPro" id="IPR003607">
    <property type="entry name" value="HD/PDEase_dom"/>
</dbReference>
<dbReference type="PATRIC" id="fig|81857.3.peg.625"/>
<dbReference type="GO" id="GO:0046872">
    <property type="term" value="F:metal ion binding"/>
    <property type="evidence" value="ECO:0007669"/>
    <property type="project" value="UniProtKB-KW"/>
</dbReference>
<comment type="caution">
    <text evidence="8">The sequence shown here is derived from an EMBL/GenBank/DDBJ whole genome shotgun (WGS) entry which is preliminary data.</text>
</comment>
<dbReference type="RefSeq" id="WP_057768183.1">
    <property type="nucleotide sequence ID" value="NZ_JQAT01000001.1"/>
</dbReference>
<dbReference type="NCBIfam" id="TIGR00488">
    <property type="entry name" value="bis(5'-nucleosyl)-tetraphosphatase (symmetrical) YqeK"/>
    <property type="match status" value="1"/>
</dbReference>
<keyword evidence="10" id="KW-1185">Reference proteome</keyword>
<dbReference type="SUPFAM" id="SSF109604">
    <property type="entry name" value="HD-domain/PDEase-like"/>
    <property type="match status" value="1"/>
</dbReference>
<dbReference type="SMART" id="SM00471">
    <property type="entry name" value="HDc"/>
    <property type="match status" value="1"/>
</dbReference>
<gene>
    <name evidence="8" type="ORF">IV38_GL000619</name>
    <name evidence="9" type="ORF">IV40_GL000048</name>
</gene>
<organism evidence="8 11">
    <name type="scientific">Lactobacillus selangorensis</name>
    <dbReference type="NCBI Taxonomy" id="81857"/>
    <lineage>
        <taxon>Bacteria</taxon>
        <taxon>Bacillati</taxon>
        <taxon>Bacillota</taxon>
        <taxon>Bacilli</taxon>
        <taxon>Lactobacillales</taxon>
        <taxon>Lactobacillaceae</taxon>
        <taxon>Lactobacillus</taxon>
    </lineage>
</organism>
<proteinExistence type="predicted"/>
<dbReference type="Pfam" id="PF01966">
    <property type="entry name" value="HD"/>
    <property type="match status" value="1"/>
</dbReference>
<sequence length="204" mass="23405">MTEKTLIYHEGIVPYPRTELVERVQMRLDDARFQHCLRVEQTAIRLAEQNGGDVEKASIAGMCHDYAKQRTADEFKAVILQQHMNPELLEYGNGIWHGVVGAYFVEKELDIHDQEILNAIRRHTIAAPEMTLLDKIVFVADFIEPKRDFPGVEDARKAADRDIDDGVRYELVHTLEYLIQTHSKVYPGTLTSYNAWVPQKKGAQ</sequence>
<dbReference type="AlphaFoldDB" id="A0A0R2FMC2"/>
<evidence type="ECO:0000256" key="1">
    <source>
        <dbReference type="ARBA" id="ARBA00012506"/>
    </source>
</evidence>
<evidence type="ECO:0000256" key="5">
    <source>
        <dbReference type="ARBA" id="ARBA00023004"/>
    </source>
</evidence>
<dbReference type="EMBL" id="JQAZ01000001">
    <property type="protein sequence ID" value="KRN33740.1"/>
    <property type="molecule type" value="Genomic_DNA"/>
</dbReference>
<dbReference type="Proteomes" id="UP000051751">
    <property type="component" value="Unassembled WGS sequence"/>
</dbReference>
<dbReference type="STRING" id="81857.IV38_GL000619"/>
<keyword evidence="3" id="KW-0547">Nucleotide-binding</keyword>
<evidence type="ECO:0000256" key="3">
    <source>
        <dbReference type="ARBA" id="ARBA00022741"/>
    </source>
</evidence>
<dbReference type="PROSITE" id="PS51831">
    <property type="entry name" value="HD"/>
    <property type="match status" value="1"/>
</dbReference>
<evidence type="ECO:0000256" key="6">
    <source>
        <dbReference type="ARBA" id="ARBA00049417"/>
    </source>
</evidence>
<keyword evidence="4" id="KW-0378">Hydrolase</keyword>
<dbReference type="PANTHER" id="PTHR35795">
    <property type="entry name" value="SLR1885 PROTEIN"/>
    <property type="match status" value="1"/>
</dbReference>
<dbReference type="Proteomes" id="UP000051645">
    <property type="component" value="Unassembled WGS sequence"/>
</dbReference>
<keyword evidence="5" id="KW-0408">Iron</keyword>
<feature type="domain" description="HD" evidence="7">
    <location>
        <begin position="32"/>
        <end position="146"/>
    </location>
</feature>
<protein>
    <recommendedName>
        <fullName evidence="1">bis(5'-nucleosyl)-tetraphosphatase (symmetrical)</fullName>
        <ecNumber evidence="1">3.6.1.41</ecNumber>
    </recommendedName>
</protein>
<dbReference type="InterPro" id="IPR051094">
    <property type="entry name" value="Diverse_Catalytic_Enzymes"/>
</dbReference>
<evidence type="ECO:0000313" key="11">
    <source>
        <dbReference type="Proteomes" id="UP000051751"/>
    </source>
</evidence>
<evidence type="ECO:0000256" key="2">
    <source>
        <dbReference type="ARBA" id="ARBA00022723"/>
    </source>
</evidence>
<reference evidence="10 11" key="1">
    <citation type="journal article" date="2015" name="Genome Announc.">
        <title>Expanding the biotechnology potential of lactobacilli through comparative genomics of 213 strains and associated genera.</title>
        <authorList>
            <person name="Sun Z."/>
            <person name="Harris H.M."/>
            <person name="McCann A."/>
            <person name="Guo C."/>
            <person name="Argimon S."/>
            <person name="Zhang W."/>
            <person name="Yang X."/>
            <person name="Jeffery I.B."/>
            <person name="Cooney J.C."/>
            <person name="Kagawa T.F."/>
            <person name="Liu W."/>
            <person name="Song Y."/>
            <person name="Salvetti E."/>
            <person name="Wrobel A."/>
            <person name="Rasinkangas P."/>
            <person name="Parkhill J."/>
            <person name="Rea M.C."/>
            <person name="O'Sullivan O."/>
            <person name="Ritari J."/>
            <person name="Douillard F.P."/>
            <person name="Paul Ross R."/>
            <person name="Yang R."/>
            <person name="Briner A.E."/>
            <person name="Felis G.E."/>
            <person name="de Vos W.M."/>
            <person name="Barrangou R."/>
            <person name="Klaenhammer T.R."/>
            <person name="Caufield P.W."/>
            <person name="Cui Y."/>
            <person name="Zhang H."/>
            <person name="O'Toole P.W."/>
        </authorList>
    </citation>
    <scope>NUCLEOTIDE SEQUENCE [LARGE SCALE GENOMIC DNA]</scope>
    <source>
        <strain evidence="8 11">ATCC BAA-66</strain>
        <strain evidence="9 10">DSM 13344</strain>
    </source>
</reference>
<evidence type="ECO:0000259" key="7">
    <source>
        <dbReference type="PROSITE" id="PS51831"/>
    </source>
</evidence>
<dbReference type="InterPro" id="IPR005249">
    <property type="entry name" value="YqeK"/>
</dbReference>
<evidence type="ECO:0000313" key="9">
    <source>
        <dbReference type="EMBL" id="KRN33740.1"/>
    </source>
</evidence>
<accession>A0A0R2FMC2</accession>
<comment type="catalytic activity">
    <reaction evidence="6">
        <text>P(1),P(4)-bis(5'-adenosyl) tetraphosphate + H2O = 2 ADP + 2 H(+)</text>
        <dbReference type="Rhea" id="RHEA:24252"/>
        <dbReference type="ChEBI" id="CHEBI:15377"/>
        <dbReference type="ChEBI" id="CHEBI:15378"/>
        <dbReference type="ChEBI" id="CHEBI:58141"/>
        <dbReference type="ChEBI" id="CHEBI:456216"/>
        <dbReference type="EC" id="3.6.1.41"/>
    </reaction>
</comment>
<dbReference type="CDD" id="cd00077">
    <property type="entry name" value="HDc"/>
    <property type="match status" value="1"/>
</dbReference>
<evidence type="ECO:0000256" key="4">
    <source>
        <dbReference type="ARBA" id="ARBA00022801"/>
    </source>
</evidence>
<dbReference type="GO" id="GO:0008803">
    <property type="term" value="F:bis(5'-nucleosyl)-tetraphosphatase (symmetrical) activity"/>
    <property type="evidence" value="ECO:0007669"/>
    <property type="project" value="UniProtKB-EC"/>
</dbReference>
<dbReference type="EMBL" id="JQAT01000001">
    <property type="protein sequence ID" value="KRN29731.1"/>
    <property type="molecule type" value="Genomic_DNA"/>
</dbReference>
<keyword evidence="2" id="KW-0479">Metal-binding</keyword>
<name>A0A0R2FMC2_9LACO</name>
<evidence type="ECO:0000313" key="10">
    <source>
        <dbReference type="Proteomes" id="UP000051645"/>
    </source>
</evidence>
<dbReference type="Gene3D" id="1.10.3210.10">
    <property type="entry name" value="Hypothetical protein af1432"/>
    <property type="match status" value="1"/>
</dbReference>
<dbReference type="InterPro" id="IPR006674">
    <property type="entry name" value="HD_domain"/>
</dbReference>
<dbReference type="PANTHER" id="PTHR35795:SF1">
    <property type="entry name" value="BIS(5'-NUCLEOSYL)-TETRAPHOSPHATASE, SYMMETRICAL"/>
    <property type="match status" value="1"/>
</dbReference>